<dbReference type="EMBL" id="OR769219">
    <property type="protein sequence ID" value="WQJ51652.1"/>
    <property type="molecule type" value="Genomic_DNA"/>
</dbReference>
<keyword evidence="2" id="KW-1185">Reference proteome</keyword>
<evidence type="ECO:0000313" key="1">
    <source>
        <dbReference type="EMBL" id="WQJ51652.1"/>
    </source>
</evidence>
<protein>
    <submittedName>
        <fullName evidence="1">Uncharacterized protein</fullName>
    </submittedName>
</protein>
<name>A0ABZ0Z210_9CAUD</name>
<accession>A0ABZ0Z210</accession>
<organism evidence="1 2">
    <name type="scientific">phage Lak_Megaphage_RVC_AP3_GC26</name>
    <dbReference type="NCBI Taxonomy" id="3109225"/>
    <lineage>
        <taxon>Viruses</taxon>
        <taxon>Duplodnaviria</taxon>
        <taxon>Heunggongvirae</taxon>
        <taxon>Uroviricota</taxon>
        <taxon>Caudoviricetes</taxon>
        <taxon>Caudoviricetes code 15 clade</taxon>
    </lineage>
</organism>
<dbReference type="Proteomes" id="UP001348805">
    <property type="component" value="Segment"/>
</dbReference>
<reference evidence="1 2" key="1">
    <citation type="submission" date="2023-11" db="EMBL/GenBank/DDBJ databases">
        <authorList>
            <person name="Cook R."/>
            <person name="Crisci M."/>
            <person name="Pye H."/>
            <person name="Adriaenssens E."/>
            <person name="Santini J."/>
        </authorList>
    </citation>
    <scope>NUCLEOTIDE SEQUENCE [LARGE SCALE GENOMIC DNA]</scope>
    <source>
        <strain evidence="1">Lak_Megaphage_RVC_AP3_GC26</strain>
    </source>
</reference>
<proteinExistence type="predicted"/>
<sequence length="73" mass="8886">MKEEEIKFLGKTPREIAERYFNKSYEGKERYDILVEGFIEGFNYLFPHYDIANTLVETLERFRELENKEKKDS</sequence>
<evidence type="ECO:0000313" key="2">
    <source>
        <dbReference type="Proteomes" id="UP001348805"/>
    </source>
</evidence>